<evidence type="ECO:0000256" key="4">
    <source>
        <dbReference type="ARBA" id="ARBA00023015"/>
    </source>
</evidence>
<dbReference type="CDD" id="cd00383">
    <property type="entry name" value="trans_reg_C"/>
    <property type="match status" value="1"/>
</dbReference>
<keyword evidence="4" id="KW-0805">Transcription regulation</keyword>
<dbReference type="AlphaFoldDB" id="A0A4U9QX28"/>
<dbReference type="EMBL" id="LR590481">
    <property type="protein sequence ID" value="VTQ82043.1"/>
    <property type="molecule type" value="Genomic_DNA"/>
</dbReference>
<keyword evidence="6" id="KW-0804">Transcription</keyword>
<keyword evidence="13" id="KW-1185">Reference proteome</keyword>
<name>A0A4U9QX28_HATHI</name>
<dbReference type="PANTHER" id="PTHR48111">
    <property type="entry name" value="REGULATOR OF RPOS"/>
    <property type="match status" value="1"/>
</dbReference>
<dbReference type="Gene3D" id="6.10.250.690">
    <property type="match status" value="1"/>
</dbReference>
<organism evidence="12 13">
    <name type="scientific">Hathewaya histolytica</name>
    <name type="common">Clostridium histolyticum</name>
    <dbReference type="NCBI Taxonomy" id="1498"/>
    <lineage>
        <taxon>Bacteria</taxon>
        <taxon>Bacillati</taxon>
        <taxon>Bacillota</taxon>
        <taxon>Clostridia</taxon>
        <taxon>Eubacteriales</taxon>
        <taxon>Clostridiaceae</taxon>
        <taxon>Hathewaya</taxon>
    </lineage>
</organism>
<dbReference type="InterPro" id="IPR001867">
    <property type="entry name" value="OmpR/PhoB-type_DNA-bd"/>
</dbReference>
<dbReference type="Pfam" id="PF00072">
    <property type="entry name" value="Response_reg"/>
    <property type="match status" value="1"/>
</dbReference>
<dbReference type="PANTHER" id="PTHR48111:SF73">
    <property type="entry name" value="ALKALINE PHOSPHATASE SYNTHESIS TRANSCRIPTIONAL REGULATORY PROTEIN PHOP"/>
    <property type="match status" value="1"/>
</dbReference>
<evidence type="ECO:0000259" key="11">
    <source>
        <dbReference type="PROSITE" id="PS51755"/>
    </source>
</evidence>
<keyword evidence="5 9" id="KW-0238">DNA-binding</keyword>
<accession>A0A4U9QX28</accession>
<keyword evidence="2 8" id="KW-0597">Phosphoprotein</keyword>
<evidence type="ECO:0000313" key="12">
    <source>
        <dbReference type="EMBL" id="VTQ82043.1"/>
    </source>
</evidence>
<dbReference type="OrthoDB" id="9803564at2"/>
<dbReference type="InterPro" id="IPR016032">
    <property type="entry name" value="Sig_transdc_resp-reg_C-effctor"/>
</dbReference>
<keyword evidence="3" id="KW-0902">Two-component regulatory system</keyword>
<feature type="modified residue" description="4-aspartylphosphate" evidence="8">
    <location>
        <position position="52"/>
    </location>
</feature>
<dbReference type="RefSeq" id="WP_138208958.1">
    <property type="nucleotide sequence ID" value="NZ_CBCRUQ010000011.1"/>
</dbReference>
<dbReference type="Gene3D" id="3.40.50.2300">
    <property type="match status" value="1"/>
</dbReference>
<dbReference type="SMART" id="SM00862">
    <property type="entry name" value="Trans_reg_C"/>
    <property type="match status" value="1"/>
</dbReference>
<evidence type="ECO:0000256" key="1">
    <source>
        <dbReference type="ARBA" id="ARBA00018672"/>
    </source>
</evidence>
<feature type="domain" description="OmpR/PhoB-type" evidence="11">
    <location>
        <begin position="132"/>
        <end position="234"/>
    </location>
</feature>
<evidence type="ECO:0000256" key="9">
    <source>
        <dbReference type="PROSITE-ProRule" id="PRU01091"/>
    </source>
</evidence>
<evidence type="ECO:0000256" key="8">
    <source>
        <dbReference type="PROSITE-ProRule" id="PRU00169"/>
    </source>
</evidence>
<dbReference type="PROSITE" id="PS50110">
    <property type="entry name" value="RESPONSE_REGULATORY"/>
    <property type="match status" value="1"/>
</dbReference>
<dbReference type="SUPFAM" id="SSF46894">
    <property type="entry name" value="C-terminal effector domain of the bipartite response regulators"/>
    <property type="match status" value="1"/>
</dbReference>
<feature type="domain" description="Response regulatory" evidence="10">
    <location>
        <begin position="3"/>
        <end position="116"/>
    </location>
</feature>
<dbReference type="Pfam" id="PF00486">
    <property type="entry name" value="Trans_reg_C"/>
    <property type="match status" value="1"/>
</dbReference>
<dbReference type="Gene3D" id="1.10.10.10">
    <property type="entry name" value="Winged helix-like DNA-binding domain superfamily/Winged helix DNA-binding domain"/>
    <property type="match status" value="1"/>
</dbReference>
<proteinExistence type="predicted"/>
<dbReference type="Proteomes" id="UP000308489">
    <property type="component" value="Chromosome 1"/>
</dbReference>
<feature type="DNA-binding region" description="OmpR/PhoB-type" evidence="9">
    <location>
        <begin position="132"/>
        <end position="234"/>
    </location>
</feature>
<dbReference type="GO" id="GO:0005829">
    <property type="term" value="C:cytosol"/>
    <property type="evidence" value="ECO:0007669"/>
    <property type="project" value="TreeGrafter"/>
</dbReference>
<dbReference type="FunFam" id="3.40.50.2300:FF:000001">
    <property type="entry name" value="DNA-binding response regulator PhoB"/>
    <property type="match status" value="1"/>
</dbReference>
<gene>
    <name evidence="12" type="primary">regX3</name>
    <name evidence="12" type="ORF">NCTC503_00112</name>
</gene>
<evidence type="ECO:0000256" key="2">
    <source>
        <dbReference type="ARBA" id="ARBA00022553"/>
    </source>
</evidence>
<protein>
    <recommendedName>
        <fullName evidence="1">Stage 0 sporulation protein A homolog</fullName>
    </recommendedName>
</protein>
<dbReference type="GO" id="GO:0000156">
    <property type="term" value="F:phosphorelay response regulator activity"/>
    <property type="evidence" value="ECO:0007669"/>
    <property type="project" value="TreeGrafter"/>
</dbReference>
<dbReference type="GO" id="GO:0006355">
    <property type="term" value="P:regulation of DNA-templated transcription"/>
    <property type="evidence" value="ECO:0007669"/>
    <property type="project" value="InterPro"/>
</dbReference>
<dbReference type="GO" id="GO:0032993">
    <property type="term" value="C:protein-DNA complex"/>
    <property type="evidence" value="ECO:0007669"/>
    <property type="project" value="TreeGrafter"/>
</dbReference>
<evidence type="ECO:0000259" key="10">
    <source>
        <dbReference type="PROSITE" id="PS50110"/>
    </source>
</evidence>
<dbReference type="InterPro" id="IPR039420">
    <property type="entry name" value="WalR-like"/>
</dbReference>
<reference evidence="12 13" key="1">
    <citation type="submission" date="2019-05" db="EMBL/GenBank/DDBJ databases">
        <authorList>
            <consortium name="Pathogen Informatics"/>
        </authorList>
    </citation>
    <scope>NUCLEOTIDE SEQUENCE [LARGE SCALE GENOMIC DNA]</scope>
    <source>
        <strain evidence="12 13">NCTC503</strain>
    </source>
</reference>
<dbReference type="InterPro" id="IPR011006">
    <property type="entry name" value="CheY-like_superfamily"/>
</dbReference>
<dbReference type="SMART" id="SM00448">
    <property type="entry name" value="REC"/>
    <property type="match status" value="1"/>
</dbReference>
<evidence type="ECO:0000256" key="5">
    <source>
        <dbReference type="ARBA" id="ARBA00023125"/>
    </source>
</evidence>
<evidence type="ECO:0000256" key="7">
    <source>
        <dbReference type="ARBA" id="ARBA00024867"/>
    </source>
</evidence>
<dbReference type="PROSITE" id="PS51755">
    <property type="entry name" value="OMPR_PHOB"/>
    <property type="match status" value="1"/>
</dbReference>
<evidence type="ECO:0000256" key="3">
    <source>
        <dbReference type="ARBA" id="ARBA00023012"/>
    </source>
</evidence>
<dbReference type="InterPro" id="IPR036388">
    <property type="entry name" value="WH-like_DNA-bd_sf"/>
</dbReference>
<dbReference type="GO" id="GO:0000976">
    <property type="term" value="F:transcription cis-regulatory region binding"/>
    <property type="evidence" value="ECO:0007669"/>
    <property type="project" value="TreeGrafter"/>
</dbReference>
<comment type="function">
    <text evidence="7">May play the central regulatory role in sporulation. It may be an element of the effector pathway responsible for the activation of sporulation genes in response to nutritional stress. Spo0A may act in concert with spo0H (a sigma factor) to control the expression of some genes that are critical to the sporulation process.</text>
</comment>
<dbReference type="CDD" id="cd17574">
    <property type="entry name" value="REC_OmpR"/>
    <property type="match status" value="1"/>
</dbReference>
<dbReference type="KEGG" id="hhw:NCTC503_00112"/>
<evidence type="ECO:0000256" key="6">
    <source>
        <dbReference type="ARBA" id="ARBA00023163"/>
    </source>
</evidence>
<dbReference type="InterPro" id="IPR001789">
    <property type="entry name" value="Sig_transdc_resp-reg_receiver"/>
</dbReference>
<dbReference type="SUPFAM" id="SSF52172">
    <property type="entry name" value="CheY-like"/>
    <property type="match status" value="1"/>
</dbReference>
<evidence type="ECO:0000313" key="13">
    <source>
        <dbReference type="Proteomes" id="UP000308489"/>
    </source>
</evidence>
<sequence>MNKILLVEDDEALAIGIEYTLKSEGFEVNRAKNLAQATAEFSSSEFNLILLDLMLPDGSGYDFCKVIRKESDIPVIFMTACDEEANVVLGLDIGGDDYITKPIRIRELISRIKAVLRRKNFENTDVKNEQRKEVTEIIDGELKIEPLKARVFKNEEEIILTSGEYKLLLILVENKGNVMSRNLLLEKLWDVDGNFIDGNTLNVYVKRLREKIEDDSKDPKYIETVRGIGYRWSEKG</sequence>